<proteinExistence type="predicted"/>
<organism evidence="2 3">
    <name type="scientific">Bdellovibrio bacteriovorus</name>
    <dbReference type="NCBI Taxonomy" id="959"/>
    <lineage>
        <taxon>Bacteria</taxon>
        <taxon>Pseudomonadati</taxon>
        <taxon>Bdellovibrionota</taxon>
        <taxon>Bdellovibrionia</taxon>
        <taxon>Bdellovibrionales</taxon>
        <taxon>Pseudobdellovibrionaceae</taxon>
        <taxon>Bdellovibrio</taxon>
    </lineage>
</organism>
<dbReference type="EMBL" id="LUKE01000001">
    <property type="protein sequence ID" value="KYG65725.1"/>
    <property type="molecule type" value="Genomic_DNA"/>
</dbReference>
<dbReference type="AlphaFoldDB" id="A0A150WNE6"/>
<sequence length="203" mass="22311">MKSGLLVLLGTLALSLSSFAAPEHDFLAQKNILIQSQDPLQVFERTADNPKALFQRYKPKLDSGSKITSPLQVGGTQTHPTVKVSIRKCVAFICQTVDLDAEVTIREVSGSCKKNYAMYADLRRSSATLSDTYDRLDVTICYQQSKTNEAQLQLAAYAHRAPQYSGGVVQKEIMDFLQLQVQPITQALAETLRSNGSTAPLSQ</sequence>
<keyword evidence="1" id="KW-0732">Signal</keyword>
<reference evidence="2 3" key="1">
    <citation type="submission" date="2016-03" db="EMBL/GenBank/DDBJ databases">
        <authorList>
            <person name="Ploux O."/>
        </authorList>
    </citation>
    <scope>NUCLEOTIDE SEQUENCE [LARGE SCALE GENOMIC DNA]</scope>
    <source>
        <strain evidence="2 3">R0</strain>
    </source>
</reference>
<gene>
    <name evidence="2" type="ORF">AZI86_01220</name>
</gene>
<dbReference type="RefSeq" id="WP_061833269.1">
    <property type="nucleotide sequence ID" value="NZ_LUKE01000001.1"/>
</dbReference>
<accession>A0A150WNE6</accession>
<evidence type="ECO:0000313" key="2">
    <source>
        <dbReference type="EMBL" id="KYG65725.1"/>
    </source>
</evidence>
<feature type="signal peptide" evidence="1">
    <location>
        <begin position="1"/>
        <end position="20"/>
    </location>
</feature>
<protein>
    <submittedName>
        <fullName evidence="2">Uncharacterized protein</fullName>
    </submittedName>
</protein>
<comment type="caution">
    <text evidence="2">The sequence shown here is derived from an EMBL/GenBank/DDBJ whole genome shotgun (WGS) entry which is preliminary data.</text>
</comment>
<evidence type="ECO:0000313" key="3">
    <source>
        <dbReference type="Proteomes" id="UP000075320"/>
    </source>
</evidence>
<dbReference type="Proteomes" id="UP000075320">
    <property type="component" value="Unassembled WGS sequence"/>
</dbReference>
<name>A0A150WNE6_BDEBC</name>
<evidence type="ECO:0000256" key="1">
    <source>
        <dbReference type="SAM" id="SignalP"/>
    </source>
</evidence>
<feature type="chain" id="PRO_5007573323" evidence="1">
    <location>
        <begin position="21"/>
        <end position="203"/>
    </location>
</feature>
<keyword evidence="3" id="KW-1185">Reference proteome</keyword>